<comment type="caution">
    <text evidence="1">The sequence shown here is derived from an EMBL/GenBank/DDBJ whole genome shotgun (WGS) entry which is preliminary data.</text>
</comment>
<dbReference type="Proteomes" id="UP001165960">
    <property type="component" value="Unassembled WGS sequence"/>
</dbReference>
<protein>
    <submittedName>
        <fullName evidence="1">Uncharacterized protein</fullName>
    </submittedName>
</protein>
<feature type="non-terminal residue" evidence="1">
    <location>
        <position position="95"/>
    </location>
</feature>
<evidence type="ECO:0000313" key="1">
    <source>
        <dbReference type="EMBL" id="KAJ9056478.1"/>
    </source>
</evidence>
<dbReference type="EMBL" id="QTSX02005927">
    <property type="protein sequence ID" value="KAJ9056478.1"/>
    <property type="molecule type" value="Genomic_DNA"/>
</dbReference>
<gene>
    <name evidence="1" type="ORF">DSO57_1032658</name>
</gene>
<name>A0ACC2S277_9FUNG</name>
<proteinExistence type="predicted"/>
<reference evidence="1" key="1">
    <citation type="submission" date="2022-04" db="EMBL/GenBank/DDBJ databases">
        <title>Genome of the entomopathogenic fungus Entomophthora muscae.</title>
        <authorList>
            <person name="Elya C."/>
            <person name="Lovett B.R."/>
            <person name="Lee E."/>
            <person name="Macias A.M."/>
            <person name="Hajek A.E."/>
            <person name="De Bivort B.L."/>
            <person name="Kasson M.T."/>
            <person name="De Fine Licht H.H."/>
            <person name="Stajich J.E."/>
        </authorList>
    </citation>
    <scope>NUCLEOTIDE SEQUENCE</scope>
    <source>
        <strain evidence="1">Berkeley</strain>
    </source>
</reference>
<keyword evidence="2" id="KW-1185">Reference proteome</keyword>
<organism evidence="1 2">
    <name type="scientific">Entomophthora muscae</name>
    <dbReference type="NCBI Taxonomy" id="34485"/>
    <lineage>
        <taxon>Eukaryota</taxon>
        <taxon>Fungi</taxon>
        <taxon>Fungi incertae sedis</taxon>
        <taxon>Zoopagomycota</taxon>
        <taxon>Entomophthoromycotina</taxon>
        <taxon>Entomophthoromycetes</taxon>
        <taxon>Entomophthorales</taxon>
        <taxon>Entomophthoraceae</taxon>
        <taxon>Entomophthora</taxon>
    </lineage>
</organism>
<accession>A0ACC2S277</accession>
<sequence length="95" mass="10799">MLVPILKFVVFTLLPALLFIWSTSLDLWERISSSVLIVSNNPSHLLYLAEDLPGRAQDFITSSEHLVKSLTCDDLDLFFLEVFLGLLYEEDPISL</sequence>
<evidence type="ECO:0000313" key="2">
    <source>
        <dbReference type="Proteomes" id="UP001165960"/>
    </source>
</evidence>